<dbReference type="InterPro" id="IPR048469">
    <property type="entry name" value="YchJ-like_M"/>
</dbReference>
<dbReference type="Proteomes" id="UP001138997">
    <property type="component" value="Unassembled WGS sequence"/>
</dbReference>
<organism evidence="3 4">
    <name type="scientific">Kineosporia babensis</name>
    <dbReference type="NCBI Taxonomy" id="499548"/>
    <lineage>
        <taxon>Bacteria</taxon>
        <taxon>Bacillati</taxon>
        <taxon>Actinomycetota</taxon>
        <taxon>Actinomycetes</taxon>
        <taxon>Kineosporiales</taxon>
        <taxon>Kineosporiaceae</taxon>
        <taxon>Kineosporia</taxon>
    </lineage>
</organism>
<dbReference type="SUPFAM" id="SSF54427">
    <property type="entry name" value="NTF2-like"/>
    <property type="match status" value="1"/>
</dbReference>
<dbReference type="Gene3D" id="3.10.450.50">
    <property type="match status" value="1"/>
</dbReference>
<evidence type="ECO:0000256" key="1">
    <source>
        <dbReference type="HAMAP-Rule" id="MF_00612"/>
    </source>
</evidence>
<proteinExistence type="inferred from homology"/>
<dbReference type="HAMAP" id="MF_00612">
    <property type="entry name" value="UPF0225"/>
    <property type="match status" value="1"/>
</dbReference>
<dbReference type="EMBL" id="JAJOMB010000026">
    <property type="protein sequence ID" value="MCD5315986.1"/>
    <property type="molecule type" value="Genomic_DNA"/>
</dbReference>
<comment type="similarity">
    <text evidence="1">Belongs to the UPF0225 family.</text>
</comment>
<gene>
    <name evidence="3" type="ORF">LR394_34340</name>
</gene>
<dbReference type="Pfam" id="PF17775">
    <property type="entry name" value="YchJ_M-like"/>
    <property type="match status" value="1"/>
</dbReference>
<protein>
    <recommendedName>
        <fullName evidence="1">UPF0225 protein LR394_34340</fullName>
    </recommendedName>
</protein>
<evidence type="ECO:0000313" key="4">
    <source>
        <dbReference type="Proteomes" id="UP001138997"/>
    </source>
</evidence>
<dbReference type="AlphaFoldDB" id="A0A9X1SXJ9"/>
<name>A0A9X1SXJ9_9ACTN</name>
<sequence>MSTKVSDRCPCGWGDPYPACCGRFHGGEPAPTAEALMRSRYSAFVLADTAYLLRTWAPENRPEKLDLDEDVDWQRLVVLERTGGGPFDTEGTVEFQAWYRYDGRREAQHEDSFFRRDQGQWVYVGPRG</sequence>
<dbReference type="InterPro" id="IPR023006">
    <property type="entry name" value="YchJ-like"/>
</dbReference>
<reference evidence="3" key="1">
    <citation type="submission" date="2021-11" db="EMBL/GenBank/DDBJ databases">
        <title>Streptomyces corallinus and Kineosporia corallina sp. nov., two new coral-derived marine actinobacteria.</title>
        <authorList>
            <person name="Buangrab K."/>
            <person name="Sutthacheep M."/>
            <person name="Yeemin T."/>
            <person name="Harunari E."/>
            <person name="Igarashi Y."/>
            <person name="Sripreechasak P."/>
            <person name="Kanchanasin P."/>
            <person name="Tanasupawat S."/>
            <person name="Phongsopitanun W."/>
        </authorList>
    </citation>
    <scope>NUCLEOTIDE SEQUENCE</scope>
    <source>
        <strain evidence="3">JCM 31032</strain>
    </source>
</reference>
<comment type="caution">
    <text evidence="3">The sequence shown here is derived from an EMBL/GenBank/DDBJ whole genome shotgun (WGS) entry which is preliminary data.</text>
</comment>
<dbReference type="InterPro" id="IPR032710">
    <property type="entry name" value="NTF2-like_dom_sf"/>
</dbReference>
<feature type="domain" description="YchJ-like middle NTF2-like" evidence="2">
    <location>
        <begin position="32"/>
        <end position="124"/>
    </location>
</feature>
<evidence type="ECO:0000313" key="3">
    <source>
        <dbReference type="EMBL" id="MCD5315986.1"/>
    </source>
</evidence>
<keyword evidence="4" id="KW-1185">Reference proteome</keyword>
<dbReference type="RefSeq" id="WP_231448807.1">
    <property type="nucleotide sequence ID" value="NZ_JAJOMB010000026.1"/>
</dbReference>
<accession>A0A9X1SXJ9</accession>
<evidence type="ECO:0000259" key="2">
    <source>
        <dbReference type="Pfam" id="PF17775"/>
    </source>
</evidence>